<dbReference type="PANTHER" id="PTHR24320:SF148">
    <property type="entry name" value="NAD(P)-BINDING ROSSMANN-FOLD SUPERFAMILY PROTEIN"/>
    <property type="match status" value="1"/>
</dbReference>
<dbReference type="Pfam" id="PF00106">
    <property type="entry name" value="adh_short"/>
    <property type="match status" value="1"/>
</dbReference>
<gene>
    <name evidence="3" type="ORF">GCM10022207_26930</name>
</gene>
<proteinExistence type="inferred from homology"/>
<evidence type="ECO:0000313" key="4">
    <source>
        <dbReference type="Proteomes" id="UP001501563"/>
    </source>
</evidence>
<dbReference type="Proteomes" id="UP001501563">
    <property type="component" value="Unassembled WGS sequence"/>
</dbReference>
<evidence type="ECO:0000256" key="1">
    <source>
        <dbReference type="ARBA" id="ARBA00006484"/>
    </source>
</evidence>
<evidence type="ECO:0000256" key="2">
    <source>
        <dbReference type="ARBA" id="ARBA00023002"/>
    </source>
</evidence>
<dbReference type="NCBIfam" id="NF004845">
    <property type="entry name" value="PRK06196.1"/>
    <property type="match status" value="1"/>
</dbReference>
<dbReference type="SUPFAM" id="SSF51735">
    <property type="entry name" value="NAD(P)-binding Rossmann-fold domains"/>
    <property type="match status" value="1"/>
</dbReference>
<keyword evidence="4" id="KW-1185">Reference proteome</keyword>
<comment type="similarity">
    <text evidence="1">Belongs to the short-chain dehydrogenases/reductases (SDR) family.</text>
</comment>
<dbReference type="RefSeq" id="WP_345548117.1">
    <property type="nucleotide sequence ID" value="NZ_BAAAZA010000006.1"/>
</dbReference>
<dbReference type="InterPro" id="IPR036291">
    <property type="entry name" value="NAD(P)-bd_dom_sf"/>
</dbReference>
<sequence>MSTTPQRPLPSGFGAASTADDVIKGIDLTGKVAIVTGGYSGIGLETARVLRAAGADVVVPARDIERARAALKGVDGVEVEPMDLLDPASVDAFAETFLGSGRPLHILVNSAGIMATPLHRDARGYEGQFATNHLGHFQLVSRLWPALVAAGGARVVAVSSRGFRFSPVVFEDLHFEHRTYEPFGAYGQSKTANALFAVELDRRGRAEGVRAFSVHPGMIIDTGLAKHIPAETIRAAGAVDEQGRPVRDPSRQLKTIAQGAATSVWCATSPRLDGLGGVYCENCDISPLVPEAEEAAWRAGTETAGVLGYAVDPDAASRLWQISERLTA</sequence>
<reference evidence="4" key="1">
    <citation type="journal article" date="2019" name="Int. J. Syst. Evol. Microbiol.">
        <title>The Global Catalogue of Microorganisms (GCM) 10K type strain sequencing project: providing services to taxonomists for standard genome sequencing and annotation.</title>
        <authorList>
            <consortium name="The Broad Institute Genomics Platform"/>
            <consortium name="The Broad Institute Genome Sequencing Center for Infectious Disease"/>
            <person name="Wu L."/>
            <person name="Ma J."/>
        </authorList>
    </citation>
    <scope>NUCLEOTIDE SEQUENCE [LARGE SCALE GENOMIC DNA]</scope>
    <source>
        <strain evidence="4">JCM 16578</strain>
    </source>
</reference>
<dbReference type="Gene3D" id="3.40.50.720">
    <property type="entry name" value="NAD(P)-binding Rossmann-like Domain"/>
    <property type="match status" value="1"/>
</dbReference>
<dbReference type="InterPro" id="IPR002347">
    <property type="entry name" value="SDR_fam"/>
</dbReference>
<organism evidence="3 4">
    <name type="scientific">Streptomyces lannensis</name>
    <dbReference type="NCBI Taxonomy" id="766498"/>
    <lineage>
        <taxon>Bacteria</taxon>
        <taxon>Bacillati</taxon>
        <taxon>Actinomycetota</taxon>
        <taxon>Actinomycetes</taxon>
        <taxon>Kitasatosporales</taxon>
        <taxon>Streptomycetaceae</taxon>
        <taxon>Streptomyces</taxon>
    </lineage>
</organism>
<dbReference type="EMBL" id="BAAAZA010000006">
    <property type="protein sequence ID" value="GAA3861794.1"/>
    <property type="molecule type" value="Genomic_DNA"/>
</dbReference>
<dbReference type="PANTHER" id="PTHR24320">
    <property type="entry name" value="RETINOL DEHYDROGENASE"/>
    <property type="match status" value="1"/>
</dbReference>
<comment type="caution">
    <text evidence="3">The sequence shown here is derived from an EMBL/GenBank/DDBJ whole genome shotgun (WGS) entry which is preliminary data.</text>
</comment>
<evidence type="ECO:0000313" key="3">
    <source>
        <dbReference type="EMBL" id="GAA3861794.1"/>
    </source>
</evidence>
<keyword evidence="2" id="KW-0560">Oxidoreductase</keyword>
<name>A0ABP7K0W0_9ACTN</name>
<dbReference type="PRINTS" id="PR00081">
    <property type="entry name" value="GDHRDH"/>
</dbReference>
<accession>A0ABP7K0W0</accession>
<protein>
    <submittedName>
        <fullName evidence="3">SDR family NAD(P)-dependent oxidoreductase</fullName>
    </submittedName>
</protein>